<organism evidence="6 7">
    <name type="scientific">Sordaria macrospora</name>
    <dbReference type="NCBI Taxonomy" id="5147"/>
    <lineage>
        <taxon>Eukaryota</taxon>
        <taxon>Fungi</taxon>
        <taxon>Dikarya</taxon>
        <taxon>Ascomycota</taxon>
        <taxon>Pezizomycotina</taxon>
        <taxon>Sordariomycetes</taxon>
        <taxon>Sordariomycetidae</taxon>
        <taxon>Sordariales</taxon>
        <taxon>Sordariaceae</taxon>
        <taxon>Sordaria</taxon>
    </lineage>
</organism>
<evidence type="ECO:0000313" key="6">
    <source>
        <dbReference type="EMBL" id="KAA8632756.1"/>
    </source>
</evidence>
<feature type="compositionally biased region" description="Low complexity" evidence="5">
    <location>
        <begin position="653"/>
        <end position="673"/>
    </location>
</feature>
<keyword evidence="2" id="KW-0285">Flavoprotein</keyword>
<keyword evidence="4" id="KW-0560">Oxidoreductase</keyword>
<evidence type="ECO:0000256" key="4">
    <source>
        <dbReference type="ARBA" id="ARBA00023002"/>
    </source>
</evidence>
<keyword evidence="3" id="KW-0274">FAD</keyword>
<evidence type="ECO:0000256" key="3">
    <source>
        <dbReference type="ARBA" id="ARBA00022827"/>
    </source>
</evidence>
<dbReference type="GO" id="GO:0050661">
    <property type="term" value="F:NADP binding"/>
    <property type="evidence" value="ECO:0007669"/>
    <property type="project" value="InterPro"/>
</dbReference>
<evidence type="ECO:0000313" key="7">
    <source>
        <dbReference type="Proteomes" id="UP000433876"/>
    </source>
</evidence>
<dbReference type="EMBL" id="NMPR01000048">
    <property type="protein sequence ID" value="KAA8632756.1"/>
    <property type="molecule type" value="Genomic_DNA"/>
</dbReference>
<dbReference type="SUPFAM" id="SSF51905">
    <property type="entry name" value="FAD/NAD(P)-binding domain"/>
    <property type="match status" value="1"/>
</dbReference>
<dbReference type="InterPro" id="IPR036188">
    <property type="entry name" value="FAD/NAD-bd_sf"/>
</dbReference>
<sequence>METIELVVIGSGKSCLSGLAMAKTYHQFHPTLSLAIFDKAESIGGVWAQERLYDGLRTNNLKGTYEYLDYPMDPQTFGVKPGEYITGPVMHKYLTSYAEAFDIMDKIRLRHTVLTAEHNEDGGNEGGWVLTVECPDGEKKTVLARKMVMATGLASEAILPDFKVQEEFGAPLFHSKEFKKYGGTLESATIVTVLGGTKSAWDAVYAYASKGIKVNWVIRETGHGPAWMAPSFVTPFKLWLEALVQTRILTWFSPCIWGAADGFSLIRRFWHGTAIGRAITNGFWWALGNDVKTINKYSSHPEIKKLEPWAPAMFVASSFSILNFPTDFFDLIRNGTVSIHIADVTKLSPKTVHLSNGTKLATEALCCVTGWKHVPPVKFLPEGIDKELGLPHFPGGGDAEPLFTDEMVARADEEILSRFPRLRDQPVINNRYKPMTDTEGLSTGDGQSPQPARLTPWTLYRFMVPPSSRFLITRDIAFIGYFSSFSSGLSLYPQALWISAFLDDKLPLSVMPSRKVMLDGKSKLKEGTVGAKGKTMEEVRYEAVLQARFGKWRYPAGHGHQFPDFVFDALPYIDLMVGDLGLKVHRKRSWLAEMIEPYGLEDYKGIVSEYAEKYEGRVDAPTPPAPALGPGRAQAAVAPLWKSNASEIRDVSKSFSSTASSSTDSKVKSYASSEASRWATMASNTDSMAKK</sequence>
<dbReference type="GO" id="GO:0004499">
    <property type="term" value="F:N,N-dimethylaniline monooxygenase activity"/>
    <property type="evidence" value="ECO:0007669"/>
    <property type="project" value="InterPro"/>
</dbReference>
<dbReference type="Gene3D" id="3.50.50.60">
    <property type="entry name" value="FAD/NAD(P)-binding domain"/>
    <property type="match status" value="1"/>
</dbReference>
<proteinExistence type="inferred from homology"/>
<comment type="caution">
    <text evidence="6">The sequence shown here is derived from an EMBL/GenBank/DDBJ whole genome shotgun (WGS) entry which is preliminary data.</text>
</comment>
<dbReference type="FunFam" id="3.50.50.60:FF:000258">
    <property type="entry name" value="Flavin-binding monooxygenase-like protein (AFU_orthologue AFUA_6G01900)"/>
    <property type="match status" value="1"/>
</dbReference>
<evidence type="ECO:0000256" key="2">
    <source>
        <dbReference type="ARBA" id="ARBA00022630"/>
    </source>
</evidence>
<name>A0A8S8ZUS3_SORMA</name>
<protein>
    <submittedName>
        <fullName evidence="6">Uncharacterized protein</fullName>
    </submittedName>
</protein>
<feature type="region of interest" description="Disordered" evidence="5">
    <location>
        <begin position="652"/>
        <end position="691"/>
    </location>
</feature>
<dbReference type="Pfam" id="PF00743">
    <property type="entry name" value="FMO-like"/>
    <property type="match status" value="1"/>
</dbReference>
<dbReference type="AlphaFoldDB" id="A0A8S8ZUS3"/>
<dbReference type="InterPro" id="IPR050346">
    <property type="entry name" value="FMO-like"/>
</dbReference>
<reference evidence="6 7" key="1">
    <citation type="submission" date="2017-07" db="EMBL/GenBank/DDBJ databases">
        <title>Genome sequence of the Sordaria macrospora wild type strain R19027.</title>
        <authorList>
            <person name="Nowrousian M."/>
            <person name="Teichert I."/>
            <person name="Kueck U."/>
        </authorList>
    </citation>
    <scope>NUCLEOTIDE SEQUENCE [LARGE SCALE GENOMIC DNA]</scope>
    <source>
        <strain evidence="6 7">R19027</strain>
        <tissue evidence="6">Mycelium</tissue>
    </source>
</reference>
<feature type="compositionally biased region" description="Polar residues" evidence="5">
    <location>
        <begin position="681"/>
        <end position="691"/>
    </location>
</feature>
<evidence type="ECO:0000256" key="1">
    <source>
        <dbReference type="ARBA" id="ARBA00009183"/>
    </source>
</evidence>
<dbReference type="InterPro" id="IPR020946">
    <property type="entry name" value="Flavin_mOase-like"/>
</dbReference>
<dbReference type="GO" id="GO:0050660">
    <property type="term" value="F:flavin adenine dinucleotide binding"/>
    <property type="evidence" value="ECO:0007669"/>
    <property type="project" value="InterPro"/>
</dbReference>
<dbReference type="VEuPathDB" id="FungiDB:SMAC_01055"/>
<dbReference type="Proteomes" id="UP000433876">
    <property type="component" value="Unassembled WGS sequence"/>
</dbReference>
<gene>
    <name evidence="6" type="ORF">SMACR_01055</name>
</gene>
<dbReference type="OMA" id="WISPFWI"/>
<evidence type="ECO:0000256" key="5">
    <source>
        <dbReference type="SAM" id="MobiDB-lite"/>
    </source>
</evidence>
<dbReference type="PANTHER" id="PTHR23023">
    <property type="entry name" value="DIMETHYLANILINE MONOOXYGENASE"/>
    <property type="match status" value="1"/>
</dbReference>
<comment type="similarity">
    <text evidence="1">Belongs to the FMO family.</text>
</comment>
<accession>A0A8S8ZUS3</accession>